<keyword evidence="4" id="KW-1185">Reference proteome</keyword>
<evidence type="ECO:0000313" key="4">
    <source>
        <dbReference type="Proteomes" id="UP001320831"/>
    </source>
</evidence>
<protein>
    <submittedName>
        <fullName evidence="3">Sel1 repeat family protein</fullName>
    </submittedName>
</protein>
<keyword evidence="2" id="KW-0732">Signal</keyword>
<organism evidence="3 4">
    <name type="scientific">Chelativorans salis</name>
    <dbReference type="NCBI Taxonomy" id="2978478"/>
    <lineage>
        <taxon>Bacteria</taxon>
        <taxon>Pseudomonadati</taxon>
        <taxon>Pseudomonadota</taxon>
        <taxon>Alphaproteobacteria</taxon>
        <taxon>Hyphomicrobiales</taxon>
        <taxon>Phyllobacteriaceae</taxon>
        <taxon>Chelativorans</taxon>
    </lineage>
</organism>
<dbReference type="InterPro" id="IPR011990">
    <property type="entry name" value="TPR-like_helical_dom_sf"/>
</dbReference>
<feature type="signal peptide" evidence="2">
    <location>
        <begin position="1"/>
        <end position="25"/>
    </location>
</feature>
<dbReference type="Pfam" id="PF08238">
    <property type="entry name" value="Sel1"/>
    <property type="match status" value="6"/>
</dbReference>
<comment type="caution">
    <text evidence="3">The sequence shown here is derived from an EMBL/GenBank/DDBJ whole genome shotgun (WGS) entry which is preliminary data.</text>
</comment>
<name>A0ABT2LRW2_9HYPH</name>
<accession>A0ABT2LRW2</accession>
<gene>
    <name evidence="3" type="ORF">N5A92_19835</name>
</gene>
<feature type="region of interest" description="Disordered" evidence="1">
    <location>
        <begin position="26"/>
        <end position="60"/>
    </location>
</feature>
<dbReference type="PANTHER" id="PTHR11102:SF160">
    <property type="entry name" value="ERAD-ASSOCIATED E3 UBIQUITIN-PROTEIN LIGASE COMPONENT HRD3"/>
    <property type="match status" value="1"/>
</dbReference>
<dbReference type="Gene3D" id="1.25.40.10">
    <property type="entry name" value="Tetratricopeptide repeat domain"/>
    <property type="match status" value="2"/>
</dbReference>
<dbReference type="InterPro" id="IPR050767">
    <property type="entry name" value="Sel1_AlgK"/>
</dbReference>
<dbReference type="PANTHER" id="PTHR11102">
    <property type="entry name" value="SEL-1-LIKE PROTEIN"/>
    <property type="match status" value="1"/>
</dbReference>
<dbReference type="SUPFAM" id="SSF81901">
    <property type="entry name" value="HCP-like"/>
    <property type="match status" value="1"/>
</dbReference>
<dbReference type="Proteomes" id="UP001320831">
    <property type="component" value="Unassembled WGS sequence"/>
</dbReference>
<evidence type="ECO:0000256" key="1">
    <source>
        <dbReference type="SAM" id="MobiDB-lite"/>
    </source>
</evidence>
<dbReference type="SMART" id="SM00671">
    <property type="entry name" value="SEL1"/>
    <property type="match status" value="6"/>
</dbReference>
<feature type="chain" id="PRO_5045406225" evidence="2">
    <location>
        <begin position="26"/>
        <end position="327"/>
    </location>
</feature>
<evidence type="ECO:0000313" key="3">
    <source>
        <dbReference type="EMBL" id="MCT7377271.1"/>
    </source>
</evidence>
<dbReference type="RefSeq" id="WP_260905710.1">
    <property type="nucleotide sequence ID" value="NZ_JAOCZP010000007.1"/>
</dbReference>
<dbReference type="EMBL" id="JAOCZP010000007">
    <property type="protein sequence ID" value="MCT7377271.1"/>
    <property type="molecule type" value="Genomic_DNA"/>
</dbReference>
<reference evidence="3 4" key="1">
    <citation type="submission" date="2022-09" db="EMBL/GenBank/DDBJ databases">
        <title>Chelativorans salina sp. nov., a novel slightly halophilic bacterium isolated from a saline lake sediment enrichment.</title>
        <authorList>
            <person name="Gao L."/>
            <person name="Fang B.-Z."/>
            <person name="Li W.-J."/>
        </authorList>
    </citation>
    <scope>NUCLEOTIDE SEQUENCE [LARGE SCALE GENOMIC DNA]</scope>
    <source>
        <strain evidence="3 4">EGI FJ00035</strain>
    </source>
</reference>
<dbReference type="InterPro" id="IPR006597">
    <property type="entry name" value="Sel1-like"/>
</dbReference>
<proteinExistence type="predicted"/>
<sequence length="327" mass="35359">MNEAAKSCLVILLLALAMGPQAAWAQEDGTTAAETQPRPGPQEPSSREVDPKRFGKVPDPAFGAYQRGHYLTALELARPRAEAGNSAAQTLMAEIYARGLGVARDAQEAAKWYAKAAEQGDPEAQMQYALMLIDGRFVKEDREKAYTLMRSAAEAGKPLAQFNLAQMMIEEGASMEEAVGWYERAARAGLPDAQYAMAQVHANGVGGKPEDAAAALRWLLRAARQNYDTAQLDLGTWLVEGRGGEAKPELGFAWLKRAAEGGNVAAQNRVAKLLRAGVGVEADPVQAAAWYILARRAGLTDSEMEDFLDGLTSEQLKDALERANRLR</sequence>
<evidence type="ECO:0000256" key="2">
    <source>
        <dbReference type="SAM" id="SignalP"/>
    </source>
</evidence>